<evidence type="ECO:0000313" key="2">
    <source>
        <dbReference type="Proteomes" id="UP000029444"/>
    </source>
</evidence>
<gene>
    <name evidence="1" type="ORF">Y5S_00727</name>
</gene>
<name>A0A095UUP9_9GAMM</name>
<proteinExistence type="predicted"/>
<dbReference type="OrthoDB" id="6074960at2"/>
<comment type="caution">
    <text evidence="1">The sequence shown here is derived from an EMBL/GenBank/DDBJ whole genome shotgun (WGS) entry which is preliminary data.</text>
</comment>
<reference evidence="1 2" key="1">
    <citation type="submission" date="2012-09" db="EMBL/GenBank/DDBJ databases">
        <title>Genome Sequence of alkane-degrading Bacterium Alcanivorax sp. 19-m-6.</title>
        <authorList>
            <person name="Lai Q."/>
            <person name="Shao Z."/>
        </authorList>
    </citation>
    <scope>NUCLEOTIDE SEQUENCE [LARGE SCALE GENOMIC DNA]</scope>
    <source>
        <strain evidence="1 2">19-m-6</strain>
    </source>
</reference>
<evidence type="ECO:0000313" key="1">
    <source>
        <dbReference type="EMBL" id="KGD66255.1"/>
    </source>
</evidence>
<dbReference type="PATRIC" id="fig|1177154.3.peg.733"/>
<organism evidence="1 2">
    <name type="scientific">Alcanivorax nanhaiticus</name>
    <dbReference type="NCBI Taxonomy" id="1177154"/>
    <lineage>
        <taxon>Bacteria</taxon>
        <taxon>Pseudomonadati</taxon>
        <taxon>Pseudomonadota</taxon>
        <taxon>Gammaproteobacteria</taxon>
        <taxon>Oceanospirillales</taxon>
        <taxon>Alcanivoracaceae</taxon>
        <taxon>Alcanivorax</taxon>
    </lineage>
</organism>
<dbReference type="STRING" id="1177154.Y5S_00727"/>
<keyword evidence="2" id="KW-1185">Reference proteome</keyword>
<protein>
    <submittedName>
        <fullName evidence="1">Uncharacterized protein</fullName>
    </submittedName>
</protein>
<sequence>MSSSELISALRDAHKTHLTQQLQNPDHWQTLMSQASASLGDTPIGKLVDSESLSQVVEQWVVEANSAQGLQDVIVQTTEAVLQAAENDDATVGELLSEAHFEAVLEKSLQLKALREKAIHAGMNHPLVSEMVSEMLYTGIKNFLLEENALAKLPGVSSMMKIGRKSVVGKAMGGMEESIRGYLQKNIRETLRTGEQWLNKQLTNERIEQLARDGYRRVAPLKPADYLAQIPNGTVKDLVEQGCQIGDESARLDYTRRLISVGIKAAVDALCEKTLADILSGMQISEDKIREFTAPALAKGASILVEQGVLEPFITWSLDDFYESEACKKALESVNS</sequence>
<dbReference type="AlphaFoldDB" id="A0A095UUP9"/>
<dbReference type="RefSeq" id="WP_035230470.1">
    <property type="nucleotide sequence ID" value="NZ_ARXV01000002.1"/>
</dbReference>
<dbReference type="EMBL" id="ARXV01000002">
    <property type="protein sequence ID" value="KGD66255.1"/>
    <property type="molecule type" value="Genomic_DNA"/>
</dbReference>
<dbReference type="eggNOG" id="COG1020">
    <property type="taxonomic scope" value="Bacteria"/>
</dbReference>
<dbReference type="Proteomes" id="UP000029444">
    <property type="component" value="Unassembled WGS sequence"/>
</dbReference>
<accession>A0A095UUP9</accession>